<evidence type="ECO:0000256" key="1">
    <source>
        <dbReference type="SAM" id="MobiDB-lite"/>
    </source>
</evidence>
<dbReference type="Proteomes" id="UP000835052">
    <property type="component" value="Unassembled WGS sequence"/>
</dbReference>
<reference evidence="2" key="1">
    <citation type="submission" date="2020-10" db="EMBL/GenBank/DDBJ databases">
        <authorList>
            <person name="Kikuchi T."/>
        </authorList>
    </citation>
    <scope>NUCLEOTIDE SEQUENCE</scope>
    <source>
        <strain evidence="2">NKZ352</strain>
    </source>
</reference>
<dbReference type="AlphaFoldDB" id="A0A8S1HQF3"/>
<sequence>MCAMKAESWAAALGPKTDGRRGNPATPCTSSAPPTAYQLPLCNIFAERWIDAMAPRLFLLAEAFELWFAATVNPHLFLSLSPSP</sequence>
<feature type="compositionally biased region" description="Low complexity" evidence="1">
    <location>
        <begin position="24"/>
        <end position="34"/>
    </location>
</feature>
<feature type="region of interest" description="Disordered" evidence="1">
    <location>
        <begin position="1"/>
        <end position="34"/>
    </location>
</feature>
<name>A0A8S1HQF3_9PELO</name>
<evidence type="ECO:0000313" key="3">
    <source>
        <dbReference type="Proteomes" id="UP000835052"/>
    </source>
</evidence>
<comment type="caution">
    <text evidence="2">The sequence shown here is derived from an EMBL/GenBank/DDBJ whole genome shotgun (WGS) entry which is preliminary data.</text>
</comment>
<proteinExistence type="predicted"/>
<gene>
    <name evidence="2" type="ORF">CAUJ_LOCUS14283</name>
</gene>
<accession>A0A8S1HQF3</accession>
<keyword evidence="3" id="KW-1185">Reference proteome</keyword>
<protein>
    <submittedName>
        <fullName evidence="2">Uncharacterized protein</fullName>
    </submittedName>
</protein>
<dbReference type="EMBL" id="CAJGYM010000124">
    <property type="protein sequence ID" value="CAD6198377.1"/>
    <property type="molecule type" value="Genomic_DNA"/>
</dbReference>
<evidence type="ECO:0000313" key="2">
    <source>
        <dbReference type="EMBL" id="CAD6198377.1"/>
    </source>
</evidence>
<organism evidence="2 3">
    <name type="scientific">Caenorhabditis auriculariae</name>
    <dbReference type="NCBI Taxonomy" id="2777116"/>
    <lineage>
        <taxon>Eukaryota</taxon>
        <taxon>Metazoa</taxon>
        <taxon>Ecdysozoa</taxon>
        <taxon>Nematoda</taxon>
        <taxon>Chromadorea</taxon>
        <taxon>Rhabditida</taxon>
        <taxon>Rhabditina</taxon>
        <taxon>Rhabditomorpha</taxon>
        <taxon>Rhabditoidea</taxon>
        <taxon>Rhabditidae</taxon>
        <taxon>Peloderinae</taxon>
        <taxon>Caenorhabditis</taxon>
    </lineage>
</organism>